<dbReference type="Gene3D" id="1.10.10.10">
    <property type="entry name" value="Winged helix-like DNA-binding domain superfamily/Winged helix DNA-binding domain"/>
    <property type="match status" value="1"/>
</dbReference>
<dbReference type="PANTHER" id="PTHR10804">
    <property type="entry name" value="PROTEASE FAMILY M24 METHIONYL AMINOPEPTIDASE, AMINOPEPTIDASE P"/>
    <property type="match status" value="1"/>
</dbReference>
<keyword evidence="5" id="KW-1185">Reference proteome</keyword>
<dbReference type="InterPro" id="IPR036005">
    <property type="entry name" value="Creatinase/aminopeptidase-like"/>
</dbReference>
<sequence length="443" mass="49341">MADKDKDNDEVEATIADEAVVIKYKTAGEIANRVLVEIIEKCVEGASVRDVCIWGDNLILEETSKVFKKEKEMKKGIAFPVCISANGCICHFSPITSEPDHVIAKDDVLKIDLGVHLDGFISMIAHTVVVGANADNKITDKKANCFLAAHYASQAALRLMRPGNDTYQITDMVMKVCKEFDCKPVEGMLSHQLQQFKLDGPKTIIQNPSESHRKEHEKATIEANEVYALDVLVSTGTGAARETTAKVSVFKKTEEVYPLKLRASRIFYTEVIQKHSIMPFNLRNFEDEKKAKMGVMECVNHKLIEPFQVLFEKTGETVVQYKFTVLVTATGPARITGLPFEEDLYVPNLSIKDPEILVCLINIHVNKIKLVSLTSLNSLIFTNFTTIYNNLLKTSVNQRGILQPVKKKKKKPQKNANNAAGENCSMDVDQSSKSGVEKMEVDA</sequence>
<reference evidence="4 5" key="1">
    <citation type="submission" date="2019-08" db="EMBL/GenBank/DDBJ databases">
        <title>The genome of the soybean aphid Biotype 1, its phylome, world population structure and adaptation to the North American continent.</title>
        <authorList>
            <person name="Giordano R."/>
            <person name="Donthu R.K."/>
            <person name="Hernandez A.G."/>
            <person name="Wright C.L."/>
            <person name="Zimin A.V."/>
        </authorList>
    </citation>
    <scope>NUCLEOTIDE SEQUENCE [LARGE SCALE GENOMIC DNA]</scope>
    <source>
        <tissue evidence="4">Whole aphids</tissue>
    </source>
</reference>
<dbReference type="NCBIfam" id="TIGR00495">
    <property type="entry name" value="crvDNA_42K"/>
    <property type="match status" value="1"/>
</dbReference>
<evidence type="ECO:0000256" key="2">
    <source>
        <dbReference type="SAM" id="MobiDB-lite"/>
    </source>
</evidence>
<gene>
    <name evidence="4" type="ORF">AGLY_011267</name>
</gene>
<organism evidence="4 5">
    <name type="scientific">Aphis glycines</name>
    <name type="common">Soybean aphid</name>
    <dbReference type="NCBI Taxonomy" id="307491"/>
    <lineage>
        <taxon>Eukaryota</taxon>
        <taxon>Metazoa</taxon>
        <taxon>Ecdysozoa</taxon>
        <taxon>Arthropoda</taxon>
        <taxon>Hexapoda</taxon>
        <taxon>Insecta</taxon>
        <taxon>Pterygota</taxon>
        <taxon>Neoptera</taxon>
        <taxon>Paraneoptera</taxon>
        <taxon>Hemiptera</taxon>
        <taxon>Sternorrhyncha</taxon>
        <taxon>Aphidomorpha</taxon>
        <taxon>Aphidoidea</taxon>
        <taxon>Aphididae</taxon>
        <taxon>Aphidini</taxon>
        <taxon>Aphis</taxon>
        <taxon>Aphis</taxon>
    </lineage>
</organism>
<dbReference type="OrthoDB" id="5876363at2759"/>
<dbReference type="SUPFAM" id="SSF55920">
    <property type="entry name" value="Creatinase/aminopeptidase"/>
    <property type="match status" value="1"/>
</dbReference>
<dbReference type="Pfam" id="PF00557">
    <property type="entry name" value="Peptidase_M24"/>
    <property type="match status" value="1"/>
</dbReference>
<dbReference type="AlphaFoldDB" id="A0A6G0TDV4"/>
<dbReference type="InterPro" id="IPR000994">
    <property type="entry name" value="Pept_M24"/>
</dbReference>
<comment type="similarity">
    <text evidence="1">Belongs to the peptidase M24 family.</text>
</comment>
<dbReference type="CDD" id="cd01089">
    <property type="entry name" value="PA2G4-like"/>
    <property type="match status" value="1"/>
</dbReference>
<evidence type="ECO:0000313" key="4">
    <source>
        <dbReference type="EMBL" id="KAE9530805.1"/>
    </source>
</evidence>
<dbReference type="InterPro" id="IPR036388">
    <property type="entry name" value="WH-like_DNA-bd_sf"/>
</dbReference>
<accession>A0A6G0TDV4</accession>
<name>A0A6G0TDV4_APHGL</name>
<evidence type="ECO:0000259" key="3">
    <source>
        <dbReference type="Pfam" id="PF00557"/>
    </source>
</evidence>
<dbReference type="InterPro" id="IPR004545">
    <property type="entry name" value="PA2G4"/>
</dbReference>
<dbReference type="SUPFAM" id="SSF46785">
    <property type="entry name" value="Winged helix' DNA-binding domain"/>
    <property type="match status" value="1"/>
</dbReference>
<protein>
    <recommendedName>
        <fullName evidence="3">Peptidase M24 domain-containing protein</fullName>
    </recommendedName>
</protein>
<feature type="region of interest" description="Disordered" evidence="2">
    <location>
        <begin position="403"/>
        <end position="443"/>
    </location>
</feature>
<dbReference type="Proteomes" id="UP000475862">
    <property type="component" value="Unassembled WGS sequence"/>
</dbReference>
<evidence type="ECO:0000313" key="5">
    <source>
        <dbReference type="Proteomes" id="UP000475862"/>
    </source>
</evidence>
<dbReference type="InterPro" id="IPR036390">
    <property type="entry name" value="WH_DNA-bd_sf"/>
</dbReference>
<feature type="domain" description="Peptidase M24" evidence="3">
    <location>
        <begin position="24"/>
        <end position="231"/>
    </location>
</feature>
<dbReference type="FunFam" id="1.10.10.10:FF:000029">
    <property type="entry name" value="Proliferation-associated 2G4, a"/>
    <property type="match status" value="1"/>
</dbReference>
<dbReference type="InterPro" id="IPR047113">
    <property type="entry name" value="PA2G4/ARX1"/>
</dbReference>
<comment type="caution">
    <text evidence="4">The sequence shown here is derived from an EMBL/GenBank/DDBJ whole genome shotgun (WGS) entry which is preliminary data.</text>
</comment>
<dbReference type="PANTHER" id="PTHR10804:SF11">
    <property type="entry name" value="PROLIFERATION-ASSOCIATED PROTEIN 2G4"/>
    <property type="match status" value="1"/>
</dbReference>
<proteinExistence type="inferred from homology"/>
<evidence type="ECO:0000256" key="1">
    <source>
        <dbReference type="ARBA" id="ARBA00007319"/>
    </source>
</evidence>
<dbReference type="Gene3D" id="3.90.230.10">
    <property type="entry name" value="Creatinase/methionine aminopeptidase superfamily"/>
    <property type="match status" value="1"/>
</dbReference>
<dbReference type="EMBL" id="VYZN01000042">
    <property type="protein sequence ID" value="KAE9530805.1"/>
    <property type="molecule type" value="Genomic_DNA"/>
</dbReference>